<keyword evidence="1" id="KW-0812">Transmembrane</keyword>
<dbReference type="EMBL" id="BK015862">
    <property type="protein sequence ID" value="DAD70272.1"/>
    <property type="molecule type" value="Genomic_DNA"/>
</dbReference>
<name>A0A8S5LKA6_9CAUD</name>
<feature type="transmembrane region" description="Helical" evidence="1">
    <location>
        <begin position="31"/>
        <end position="57"/>
    </location>
</feature>
<evidence type="ECO:0000313" key="2">
    <source>
        <dbReference type="EMBL" id="DAD70272.1"/>
    </source>
</evidence>
<sequence length="97" mass="10922">MNEIDYINAYKGYRKWQKLVYGMIPCKIGRAIVAITVIIGVVTLAALITLLTTPLILIKTIVKKVYEDGAKEIIMAMEFERIKTGCKQYIKDIGGIQ</sequence>
<reference evidence="2" key="1">
    <citation type="journal article" date="2021" name="Proc. Natl. Acad. Sci. U.S.A.">
        <title>A Catalog of Tens of Thousands of Viruses from Human Metagenomes Reveals Hidden Associations with Chronic Diseases.</title>
        <authorList>
            <person name="Tisza M.J."/>
            <person name="Buck C.B."/>
        </authorList>
    </citation>
    <scope>NUCLEOTIDE SEQUENCE</scope>
    <source>
        <strain evidence="2">CtXPh6</strain>
    </source>
</reference>
<keyword evidence="1" id="KW-1133">Transmembrane helix</keyword>
<accession>A0A8S5LKA6</accession>
<keyword evidence="1" id="KW-0472">Membrane</keyword>
<proteinExistence type="predicted"/>
<evidence type="ECO:0000256" key="1">
    <source>
        <dbReference type="SAM" id="Phobius"/>
    </source>
</evidence>
<protein>
    <submittedName>
        <fullName evidence="2">Uncharacterized protein</fullName>
    </submittedName>
</protein>
<organism evidence="2">
    <name type="scientific">Siphoviridae sp. ctXPh6</name>
    <dbReference type="NCBI Taxonomy" id="2827578"/>
    <lineage>
        <taxon>Viruses</taxon>
        <taxon>Duplodnaviria</taxon>
        <taxon>Heunggongvirae</taxon>
        <taxon>Uroviricota</taxon>
        <taxon>Caudoviricetes</taxon>
    </lineage>
</organism>